<feature type="coiled-coil region" evidence="1">
    <location>
        <begin position="510"/>
        <end position="572"/>
    </location>
</feature>
<feature type="domain" description="Rad50/SbcC-type AAA" evidence="2">
    <location>
        <begin position="5"/>
        <end position="268"/>
    </location>
</feature>
<dbReference type="GO" id="GO:0016887">
    <property type="term" value="F:ATP hydrolysis activity"/>
    <property type="evidence" value="ECO:0007669"/>
    <property type="project" value="InterPro"/>
</dbReference>
<dbReference type="PANTHER" id="PTHR32114:SF2">
    <property type="entry name" value="ABC TRANSPORTER ABCH.3"/>
    <property type="match status" value="1"/>
</dbReference>
<dbReference type="InterPro" id="IPR038729">
    <property type="entry name" value="Rad50/SbcC_AAA"/>
</dbReference>
<feature type="coiled-coil region" evidence="1">
    <location>
        <begin position="322"/>
        <end position="387"/>
    </location>
</feature>
<feature type="coiled-coil region" evidence="1">
    <location>
        <begin position="749"/>
        <end position="873"/>
    </location>
</feature>
<feature type="coiled-coil region" evidence="1">
    <location>
        <begin position="932"/>
        <end position="959"/>
    </location>
</feature>
<keyword evidence="1" id="KW-0175">Coiled coil</keyword>
<dbReference type="AlphaFoldDB" id="A0A848IZT2"/>
<dbReference type="SUPFAM" id="SSF52540">
    <property type="entry name" value="P-loop containing nucleoside triphosphate hydrolases"/>
    <property type="match status" value="1"/>
</dbReference>
<evidence type="ECO:0000256" key="1">
    <source>
        <dbReference type="SAM" id="Coils"/>
    </source>
</evidence>
<evidence type="ECO:0000313" key="4">
    <source>
        <dbReference type="Proteomes" id="UP000559010"/>
    </source>
</evidence>
<dbReference type="Gene3D" id="3.40.50.300">
    <property type="entry name" value="P-loop containing nucleotide triphosphate hydrolases"/>
    <property type="match status" value="2"/>
</dbReference>
<name>A0A848IZT2_9BACT</name>
<dbReference type="Pfam" id="PF13476">
    <property type="entry name" value="AAA_23"/>
    <property type="match status" value="1"/>
</dbReference>
<reference evidence="3 4" key="1">
    <citation type="submission" date="2020-04" db="EMBL/GenBank/DDBJ databases">
        <title>Flammeovirgaceae bacterium KN852 isolated from deep sea.</title>
        <authorList>
            <person name="Zhang D.-C."/>
        </authorList>
    </citation>
    <scope>NUCLEOTIDE SEQUENCE [LARGE SCALE GENOMIC DNA]</scope>
    <source>
        <strain evidence="3 4">KN852</strain>
    </source>
</reference>
<dbReference type="Proteomes" id="UP000559010">
    <property type="component" value="Unassembled WGS sequence"/>
</dbReference>
<sequence length="1162" mass="133854">MKILKIKIQNINSFKGEHQVDFENSNLTSTGFFLISGPTGAGKTTLLDSITLALYNKVPRIDKSISKKIIQQKGILITRGEKEALAEVEYEAHGNRYRSSWKIAYSNKGNLKDYEMEITDLTKGEILDLKKSEIPDENEKFIGLSYDQFIKAILLSQGDFAKLLKANRDERSNLLEKITGLTSFRAISQKVYELFKESENKLAIEESGKDKIQLLSVEERDTLQQDLSDLSNKIAELKIKESDFSENLKQAQNFKQLKKDLENTINELGDVKKQIEQNTESFEKAEKYKKIIPIKEKYSSFKSLNQSISQHKEAFSNKQTLEINLKENIAKLTDEFASVKKQLEERLKEYKTIKPDIAKSRELLNNIEYLKKTLNIENQELSQVKNEYYGVENKVSEFVDRKGKLSSLVSNLETELAKKEHLKSAADNISVIENNLQSIEQIEIEINSVFDRQPKFKNDIKEEWTSQHILEYIQDIREKTIKGINDLEKELNNQIDLEQYQELKSIILELKSLTDTISKSESRLNQQKTEANQLEEKLASLTTRLEKEREEISTLDNTIHTIENEIEEVKTKLGLSAYSDALIEGKPCPLCGSEKHPNPISNSDEEKIFNGLLEHIESKKKLRETKITNRDNLFLESTETNSKLKSLSESINEIEPDLIKLNNRYLTQIEAATNLGEDHKKYDNIDEWLLVIDQKIKKANRLVTIKNGLPTCDHLISLLSSKIKFANQIKNLISGDFDINEIHSQVSRYKSESADLEKFREEINTLNSKEEILTSDLKRFEDIIQKHLTNIESISNEIDEKENSVKCLLKNKTADELEHFYESDIENLKNNIIQKDKDLSSLKDKLENTLQSIIETTKNIKDEEELLLQLNKELKESLPPFVENVYDLEKHLIPEEQYQQIMAVKTRLFAQKESKEDMISSIEGKIKDSSRVDALIDQMGSLELNLNEVQKQILETSKEQGAKEQSLLIDTQKRKQLEDTLIKIDKIRQEVNNWKLLNNLIGSAEGDKFVRYAQDMILYHLLDFANNRLTKLTDRYRFARFEEGDEDDNDLYIVDRWQGDLRRSVHSLSGGESFILSLALALSLADMNSKNIRLNTLFIDEGFGTLDEQTLDIVISTLETLQANSGKMIGLISHVPLLKERINAQIRVEKNNNGHSRIKIKN</sequence>
<dbReference type="PANTHER" id="PTHR32114">
    <property type="entry name" value="ABC TRANSPORTER ABCH.3"/>
    <property type="match status" value="1"/>
</dbReference>
<dbReference type="Pfam" id="PF13558">
    <property type="entry name" value="SbcC_Walker_B"/>
    <property type="match status" value="1"/>
</dbReference>
<dbReference type="InterPro" id="IPR027417">
    <property type="entry name" value="P-loop_NTPase"/>
</dbReference>
<comment type="caution">
    <text evidence="3">The sequence shown here is derived from an EMBL/GenBank/DDBJ whole genome shotgun (WGS) entry which is preliminary data.</text>
</comment>
<gene>
    <name evidence="3" type="ORF">HH304_11960</name>
</gene>
<dbReference type="RefSeq" id="WP_169681786.1">
    <property type="nucleotide sequence ID" value="NZ_JABBNU010000007.1"/>
</dbReference>
<feature type="coiled-coil region" evidence="1">
    <location>
        <begin position="220"/>
        <end position="278"/>
    </location>
</feature>
<keyword evidence="4" id="KW-1185">Reference proteome</keyword>
<organism evidence="3 4">
    <name type="scientific">Marinigracilibium pacificum</name>
    <dbReference type="NCBI Taxonomy" id="2729599"/>
    <lineage>
        <taxon>Bacteria</taxon>
        <taxon>Pseudomonadati</taxon>
        <taxon>Bacteroidota</taxon>
        <taxon>Cytophagia</taxon>
        <taxon>Cytophagales</taxon>
        <taxon>Flammeovirgaceae</taxon>
        <taxon>Marinigracilibium</taxon>
    </lineage>
</organism>
<proteinExistence type="predicted"/>
<protein>
    <submittedName>
        <fullName evidence="3">AAA family ATPase</fullName>
    </submittedName>
</protein>
<evidence type="ECO:0000259" key="2">
    <source>
        <dbReference type="Pfam" id="PF13476"/>
    </source>
</evidence>
<dbReference type="EMBL" id="JABBNU010000007">
    <property type="protein sequence ID" value="NMM49116.1"/>
    <property type="molecule type" value="Genomic_DNA"/>
</dbReference>
<dbReference type="GO" id="GO:0006302">
    <property type="term" value="P:double-strand break repair"/>
    <property type="evidence" value="ECO:0007669"/>
    <property type="project" value="InterPro"/>
</dbReference>
<evidence type="ECO:0000313" key="3">
    <source>
        <dbReference type="EMBL" id="NMM49116.1"/>
    </source>
</evidence>
<accession>A0A848IZT2</accession>